<accession>A0A1F5B180</accession>
<evidence type="ECO:0000256" key="4">
    <source>
        <dbReference type="ARBA" id="ARBA00022980"/>
    </source>
</evidence>
<dbReference type="InterPro" id="IPR028909">
    <property type="entry name" value="bL21-like"/>
</dbReference>
<dbReference type="InterPro" id="IPR036164">
    <property type="entry name" value="bL21-like_sf"/>
</dbReference>
<dbReference type="GO" id="GO:0005840">
    <property type="term" value="C:ribosome"/>
    <property type="evidence" value="ECO:0007669"/>
    <property type="project" value="UniProtKB-KW"/>
</dbReference>
<dbReference type="EMBL" id="MEYI01000004">
    <property type="protein sequence ID" value="OGD24378.1"/>
    <property type="molecule type" value="Genomic_DNA"/>
</dbReference>
<protein>
    <recommendedName>
        <fullName evidence="6">Large ribosomal subunit protein bL21</fullName>
    </recommendedName>
</protein>
<evidence type="ECO:0000256" key="1">
    <source>
        <dbReference type="ARBA" id="ARBA00008563"/>
    </source>
</evidence>
<dbReference type="GO" id="GO:1990904">
    <property type="term" value="C:ribonucleoprotein complex"/>
    <property type="evidence" value="ECO:0007669"/>
    <property type="project" value="UniProtKB-KW"/>
</dbReference>
<dbReference type="PANTHER" id="PTHR21349">
    <property type="entry name" value="50S RIBOSOMAL PROTEIN L21"/>
    <property type="match status" value="1"/>
</dbReference>
<reference evidence="8 9" key="1">
    <citation type="journal article" date="2016" name="Nat. Commun.">
        <title>Thousands of microbial genomes shed light on interconnected biogeochemical processes in an aquifer system.</title>
        <authorList>
            <person name="Anantharaman K."/>
            <person name="Brown C.T."/>
            <person name="Hug L.A."/>
            <person name="Sharon I."/>
            <person name="Castelle C.J."/>
            <person name="Probst A.J."/>
            <person name="Thomas B.C."/>
            <person name="Singh A."/>
            <person name="Wilkins M.J."/>
            <person name="Karaoz U."/>
            <person name="Brodie E.L."/>
            <person name="Williams K.H."/>
            <person name="Hubbard S.S."/>
            <person name="Banfield J.F."/>
        </authorList>
    </citation>
    <scope>NUCLEOTIDE SEQUENCE [LARGE SCALE GENOMIC DNA]</scope>
</reference>
<evidence type="ECO:0000313" key="9">
    <source>
        <dbReference type="Proteomes" id="UP000176639"/>
    </source>
</evidence>
<keyword evidence="3 6" id="KW-0694">RNA-binding</keyword>
<evidence type="ECO:0000313" key="8">
    <source>
        <dbReference type="EMBL" id="OGD24378.1"/>
    </source>
</evidence>
<proteinExistence type="inferred from homology"/>
<dbReference type="InterPro" id="IPR018258">
    <property type="entry name" value="Ribosomal_bL21_CS"/>
</dbReference>
<organism evidence="8 9">
    <name type="scientific">Candidatus Azambacteria bacterium RBG_16_47_10</name>
    <dbReference type="NCBI Taxonomy" id="1797292"/>
    <lineage>
        <taxon>Bacteria</taxon>
        <taxon>Candidatus Azamiibacteriota</taxon>
    </lineage>
</organism>
<dbReference type="SUPFAM" id="SSF141091">
    <property type="entry name" value="L21p-like"/>
    <property type="match status" value="1"/>
</dbReference>
<gene>
    <name evidence="6" type="primary">rplU</name>
    <name evidence="8" type="ORF">A2Z10_00315</name>
</gene>
<dbReference type="InterPro" id="IPR001787">
    <property type="entry name" value="Ribosomal_bL21"/>
</dbReference>
<dbReference type="PROSITE" id="PS01169">
    <property type="entry name" value="RIBOSOMAL_L21"/>
    <property type="match status" value="1"/>
</dbReference>
<evidence type="ECO:0000256" key="5">
    <source>
        <dbReference type="ARBA" id="ARBA00023274"/>
    </source>
</evidence>
<keyword evidence="2 6" id="KW-0699">rRNA-binding</keyword>
<evidence type="ECO:0000256" key="2">
    <source>
        <dbReference type="ARBA" id="ARBA00022730"/>
    </source>
</evidence>
<sequence length="103" mass="11066">MFSIIETGGKQYAVAVGDKVKIEKVKGEVGDSVVFDIVLLTASSEDSAKIGTPHVAGAKVTGEIVTQGKAPKVISLRYKAKKRVRTKRGHRQPFTEVTITKIA</sequence>
<dbReference type="HAMAP" id="MF_01363">
    <property type="entry name" value="Ribosomal_bL21"/>
    <property type="match status" value="1"/>
</dbReference>
<dbReference type="GO" id="GO:0019843">
    <property type="term" value="F:rRNA binding"/>
    <property type="evidence" value="ECO:0007669"/>
    <property type="project" value="UniProtKB-UniRule"/>
</dbReference>
<evidence type="ECO:0000256" key="7">
    <source>
        <dbReference type="RuleBase" id="RU000562"/>
    </source>
</evidence>
<dbReference type="GO" id="GO:0003735">
    <property type="term" value="F:structural constituent of ribosome"/>
    <property type="evidence" value="ECO:0007669"/>
    <property type="project" value="InterPro"/>
</dbReference>
<comment type="similarity">
    <text evidence="1 6 7">Belongs to the bacterial ribosomal protein bL21 family.</text>
</comment>
<keyword evidence="4 6" id="KW-0689">Ribosomal protein</keyword>
<dbReference type="GO" id="GO:0005737">
    <property type="term" value="C:cytoplasm"/>
    <property type="evidence" value="ECO:0007669"/>
    <property type="project" value="UniProtKB-ARBA"/>
</dbReference>
<evidence type="ECO:0000256" key="6">
    <source>
        <dbReference type="HAMAP-Rule" id="MF_01363"/>
    </source>
</evidence>
<evidence type="ECO:0000256" key="3">
    <source>
        <dbReference type="ARBA" id="ARBA00022884"/>
    </source>
</evidence>
<keyword evidence="5 6" id="KW-0687">Ribonucleoprotein</keyword>
<comment type="subunit">
    <text evidence="6">Part of the 50S ribosomal subunit. Contacts protein L20.</text>
</comment>
<dbReference type="NCBIfam" id="TIGR00061">
    <property type="entry name" value="L21"/>
    <property type="match status" value="1"/>
</dbReference>
<dbReference type="AlphaFoldDB" id="A0A1F5B180"/>
<name>A0A1F5B180_9BACT</name>
<comment type="caution">
    <text evidence="8">The sequence shown here is derived from an EMBL/GenBank/DDBJ whole genome shotgun (WGS) entry which is preliminary data.</text>
</comment>
<dbReference type="Pfam" id="PF00829">
    <property type="entry name" value="Ribosomal_L21p"/>
    <property type="match status" value="1"/>
</dbReference>
<dbReference type="PANTHER" id="PTHR21349:SF0">
    <property type="entry name" value="LARGE RIBOSOMAL SUBUNIT PROTEIN BL21M"/>
    <property type="match status" value="1"/>
</dbReference>
<dbReference type="Proteomes" id="UP000176639">
    <property type="component" value="Unassembled WGS sequence"/>
</dbReference>
<dbReference type="GO" id="GO:0006412">
    <property type="term" value="P:translation"/>
    <property type="evidence" value="ECO:0007669"/>
    <property type="project" value="UniProtKB-UniRule"/>
</dbReference>
<comment type="function">
    <text evidence="6 7">This protein binds to 23S rRNA in the presence of protein L20.</text>
</comment>